<feature type="transmembrane region" description="Helical" evidence="1">
    <location>
        <begin position="15"/>
        <end position="35"/>
    </location>
</feature>
<proteinExistence type="predicted"/>
<dbReference type="EMBL" id="HBUE01081971">
    <property type="protein sequence ID" value="CAG6477974.1"/>
    <property type="molecule type" value="Transcribed_RNA"/>
</dbReference>
<organism evidence="2">
    <name type="scientific">Culex pipiens</name>
    <name type="common">House mosquito</name>
    <dbReference type="NCBI Taxonomy" id="7175"/>
    <lineage>
        <taxon>Eukaryota</taxon>
        <taxon>Metazoa</taxon>
        <taxon>Ecdysozoa</taxon>
        <taxon>Arthropoda</taxon>
        <taxon>Hexapoda</taxon>
        <taxon>Insecta</taxon>
        <taxon>Pterygota</taxon>
        <taxon>Neoptera</taxon>
        <taxon>Endopterygota</taxon>
        <taxon>Diptera</taxon>
        <taxon>Nematocera</taxon>
        <taxon>Culicoidea</taxon>
        <taxon>Culicidae</taxon>
        <taxon>Culicinae</taxon>
        <taxon>Culicini</taxon>
        <taxon>Culex</taxon>
        <taxon>Culex</taxon>
    </lineage>
</organism>
<feature type="transmembrane region" description="Helical" evidence="1">
    <location>
        <begin position="56"/>
        <end position="73"/>
    </location>
</feature>
<name>A0A8D8FPU5_CULPI</name>
<dbReference type="AlphaFoldDB" id="A0A8D8FPU5"/>
<keyword evidence="1" id="KW-1133">Transmembrane helix</keyword>
<sequence length="105" mass="12472">MNAIIEKKLKTAERYNFPLVFFFPLLIYSSVIRRATENGFCLNFDAFYFFPRVKKCFFFLLCFPFNCVVYKYNNSNSLKSYSLLTIRTFCFPPLLPAVTFECVYV</sequence>
<evidence type="ECO:0000256" key="1">
    <source>
        <dbReference type="SAM" id="Phobius"/>
    </source>
</evidence>
<keyword evidence="1" id="KW-0812">Transmembrane</keyword>
<evidence type="ECO:0000313" key="2">
    <source>
        <dbReference type="EMBL" id="CAG6477974.1"/>
    </source>
</evidence>
<accession>A0A8D8FPU5</accession>
<keyword evidence="1" id="KW-0472">Membrane</keyword>
<reference evidence="2" key="1">
    <citation type="submission" date="2021-05" db="EMBL/GenBank/DDBJ databases">
        <authorList>
            <person name="Alioto T."/>
            <person name="Alioto T."/>
            <person name="Gomez Garrido J."/>
        </authorList>
    </citation>
    <scope>NUCLEOTIDE SEQUENCE</scope>
</reference>
<protein>
    <submittedName>
        <fullName evidence="2">(northern house mosquito) hypothetical protein</fullName>
    </submittedName>
</protein>